<dbReference type="EMBL" id="MU005766">
    <property type="protein sequence ID" value="KAF2712002.1"/>
    <property type="molecule type" value="Genomic_DNA"/>
</dbReference>
<feature type="region of interest" description="Disordered" evidence="1">
    <location>
        <begin position="15"/>
        <end position="90"/>
    </location>
</feature>
<proteinExistence type="predicted"/>
<dbReference type="Proteomes" id="UP000799428">
    <property type="component" value="Unassembled WGS sequence"/>
</dbReference>
<accession>A0A6G1KHP6</accession>
<reference evidence="2" key="1">
    <citation type="journal article" date="2020" name="Stud. Mycol.">
        <title>101 Dothideomycetes genomes: a test case for predicting lifestyles and emergence of pathogens.</title>
        <authorList>
            <person name="Haridas S."/>
            <person name="Albert R."/>
            <person name="Binder M."/>
            <person name="Bloem J."/>
            <person name="Labutti K."/>
            <person name="Salamov A."/>
            <person name="Andreopoulos B."/>
            <person name="Baker S."/>
            <person name="Barry K."/>
            <person name="Bills G."/>
            <person name="Bluhm B."/>
            <person name="Cannon C."/>
            <person name="Castanera R."/>
            <person name="Culley D."/>
            <person name="Daum C."/>
            <person name="Ezra D."/>
            <person name="Gonzalez J."/>
            <person name="Henrissat B."/>
            <person name="Kuo A."/>
            <person name="Liang C."/>
            <person name="Lipzen A."/>
            <person name="Lutzoni F."/>
            <person name="Magnuson J."/>
            <person name="Mondo S."/>
            <person name="Nolan M."/>
            <person name="Ohm R."/>
            <person name="Pangilinan J."/>
            <person name="Park H.-J."/>
            <person name="Ramirez L."/>
            <person name="Alfaro M."/>
            <person name="Sun H."/>
            <person name="Tritt A."/>
            <person name="Yoshinaga Y."/>
            <person name="Zwiers L.-H."/>
            <person name="Turgeon B."/>
            <person name="Goodwin S."/>
            <person name="Spatafora J."/>
            <person name="Crous P."/>
            <person name="Grigoriev I."/>
        </authorList>
    </citation>
    <scope>NUCLEOTIDE SEQUENCE</scope>
    <source>
        <strain evidence="2">CBS 279.74</strain>
    </source>
</reference>
<gene>
    <name evidence="2" type="ORF">K504DRAFT_192241</name>
</gene>
<dbReference type="AlphaFoldDB" id="A0A6G1KHP6"/>
<organism evidence="2 3">
    <name type="scientific">Pleomassaria siparia CBS 279.74</name>
    <dbReference type="NCBI Taxonomy" id="1314801"/>
    <lineage>
        <taxon>Eukaryota</taxon>
        <taxon>Fungi</taxon>
        <taxon>Dikarya</taxon>
        <taxon>Ascomycota</taxon>
        <taxon>Pezizomycotina</taxon>
        <taxon>Dothideomycetes</taxon>
        <taxon>Pleosporomycetidae</taxon>
        <taxon>Pleosporales</taxon>
        <taxon>Pleomassariaceae</taxon>
        <taxon>Pleomassaria</taxon>
    </lineage>
</organism>
<evidence type="ECO:0000313" key="3">
    <source>
        <dbReference type="Proteomes" id="UP000799428"/>
    </source>
</evidence>
<evidence type="ECO:0000313" key="2">
    <source>
        <dbReference type="EMBL" id="KAF2712002.1"/>
    </source>
</evidence>
<protein>
    <submittedName>
        <fullName evidence="2">Uncharacterized protein</fullName>
    </submittedName>
</protein>
<name>A0A6G1KHP6_9PLEO</name>
<keyword evidence="3" id="KW-1185">Reference proteome</keyword>
<feature type="compositionally biased region" description="Polar residues" evidence="1">
    <location>
        <begin position="72"/>
        <end position="90"/>
    </location>
</feature>
<feature type="compositionally biased region" description="Polar residues" evidence="1">
    <location>
        <begin position="42"/>
        <end position="59"/>
    </location>
</feature>
<feature type="compositionally biased region" description="Basic residues" evidence="1">
    <location>
        <begin position="16"/>
        <end position="41"/>
    </location>
</feature>
<evidence type="ECO:0000256" key="1">
    <source>
        <dbReference type="SAM" id="MobiDB-lite"/>
    </source>
</evidence>
<sequence length="196" mass="22299">MDTTYTTHTTYIHTTHTIHHTPHRHTHTYPHPHPHLIHPSRSKLSQPTLAHQLAPTRSANIAGFLKPPARSGTRSSWSGPSPSQRQDASTVHSFATFNHPPRVAKQGFAEKLHLQSSRILFVLLRPLPFGSRSRPRECPPATLSSLRWYELELTTQYIPLQYTLQPYLHLSNPRRSCIPELPVSGPSCRNIRLQQT</sequence>